<name>A0ABP0H1H6_CLALP</name>
<dbReference type="InterPro" id="IPR023257">
    <property type="entry name" value="Liver_X_rcpt"/>
</dbReference>
<dbReference type="EMBL" id="CAWYQH010000163">
    <property type="protein sequence ID" value="CAK8696779.1"/>
    <property type="molecule type" value="Genomic_DNA"/>
</dbReference>
<evidence type="ECO:0000313" key="14">
    <source>
        <dbReference type="EMBL" id="CAK8696779.1"/>
    </source>
</evidence>
<accession>A0ABP0H1H6</accession>
<evidence type="ECO:0000256" key="2">
    <source>
        <dbReference type="ARBA" id="ARBA00022771"/>
    </source>
</evidence>
<keyword evidence="15" id="KW-1185">Reference proteome</keyword>
<dbReference type="PANTHER" id="PTHR24082">
    <property type="entry name" value="NUCLEAR HORMONE RECEPTOR"/>
    <property type="match status" value="1"/>
</dbReference>
<dbReference type="InterPro" id="IPR001723">
    <property type="entry name" value="Nuclear_hrmn_rcpt"/>
</dbReference>
<feature type="compositionally biased region" description="Polar residues" evidence="11">
    <location>
        <begin position="395"/>
        <end position="406"/>
    </location>
</feature>
<organism evidence="14 15">
    <name type="scientific">Clavelina lepadiformis</name>
    <name type="common">Light-bulb sea squirt</name>
    <name type="synonym">Ascidia lepadiformis</name>
    <dbReference type="NCBI Taxonomy" id="159417"/>
    <lineage>
        <taxon>Eukaryota</taxon>
        <taxon>Metazoa</taxon>
        <taxon>Chordata</taxon>
        <taxon>Tunicata</taxon>
        <taxon>Ascidiacea</taxon>
        <taxon>Aplousobranchia</taxon>
        <taxon>Clavelinidae</taxon>
        <taxon>Clavelina</taxon>
    </lineage>
</organism>
<dbReference type="PRINTS" id="PR00398">
    <property type="entry name" value="STRDHORMONER"/>
</dbReference>
<protein>
    <recommendedName>
        <fullName evidence="16">Nuclear receptor domain-containing protein</fullName>
    </recommendedName>
</protein>
<sequence>MDNVKNKETVVTNGKDLNNNLLNQTEILNLPMAVKWPDDNQQPSQKIVTPNVSTAGANGLLPMPLAMPLTGLTTLPIALCAFNGSGNNNPAQLSGNFLSQGSQQSGGLILLNVPGNNNTDLSALSQLVATRIPPSTPPIIFGANTGNAPSSSLMNQQPYQGQTAQGHAAVDVNFSQACTLSSQISNIVPQPPVITQGGPAAYMLVPIHQLPTPNSLSIVQSSATTPASPQLQNISSLSSAPPSHPMSSTSLATSHVVAVNGQVMSVSGAGGQINATHSIGASPNLSAFNQPCLTQPTYSNFCTMQAPGHDSHMQNSQVSDIPDNIITNFTPPTISFSTPPIHDPHISSSVPPESVDMSAFLSQEGGKEKVPSLDQMNCLDSANVAKQPHPALQTINMPSTPQTMSYAPSPHNESRFSSPGNIVSIASSPSQMLYGAQHNASPLNSSSGVQGQHVNLTASPSTPTQLKEVVESSHSASVDGSRNKKEKRKKGPAPKLDGHEVCLICGDRASGYHYGVLSCEGCKGFFRRSIIKNPSYKCKGDGSCHMDTYMRRKCQSCRLKKCRAAGMKDESVLSEVDGGTRAKRIKKEGSGFVASSMHFAPNLSFNGEPIPSLTSHQRNLVEMLQENETRFQWPTQEDVAKVTPWIESGDTHRCKAERFAHFTELSILIVQLVVEFTKQLPGFLTVSREDQIVLLKACTIEVMLLRAAKQYDKKSKTINFLNGKFYDKSSFYRAGSETKYSKNNKLVLTESR</sequence>
<dbReference type="PRINTS" id="PR00047">
    <property type="entry name" value="STROIDFINGER"/>
</dbReference>
<feature type="compositionally biased region" description="Polar residues" evidence="11">
    <location>
        <begin position="438"/>
        <end position="465"/>
    </location>
</feature>
<gene>
    <name evidence="14" type="ORF">CVLEPA_LOCUS30100</name>
</gene>
<dbReference type="PANTHER" id="PTHR24082:SF509">
    <property type="entry name" value="NUCLEAR RECEPTOR SUBFAMILY 1, GROUP H, MEMBER 3"/>
    <property type="match status" value="1"/>
</dbReference>
<proteinExistence type="predicted"/>
<feature type="domain" description="Nuclear receptor" evidence="12">
    <location>
        <begin position="499"/>
        <end position="574"/>
    </location>
</feature>
<evidence type="ECO:0008006" key="16">
    <source>
        <dbReference type="Google" id="ProtNLM"/>
    </source>
</evidence>
<evidence type="ECO:0000256" key="1">
    <source>
        <dbReference type="ARBA" id="ARBA00022723"/>
    </source>
</evidence>
<keyword evidence="8" id="KW-0804">Transcription</keyword>
<dbReference type="SMART" id="SM00399">
    <property type="entry name" value="ZnF_C4"/>
    <property type="match status" value="1"/>
</dbReference>
<keyword evidence="3" id="KW-0862">Zinc</keyword>
<dbReference type="Pfam" id="PF00104">
    <property type="entry name" value="Hormone_recep"/>
    <property type="match status" value="1"/>
</dbReference>
<dbReference type="Pfam" id="PF00105">
    <property type="entry name" value="zf-C4"/>
    <property type="match status" value="1"/>
</dbReference>
<dbReference type="Gene3D" id="3.30.50.10">
    <property type="entry name" value="Erythroid Transcription Factor GATA-1, subunit A"/>
    <property type="match status" value="1"/>
</dbReference>
<dbReference type="Proteomes" id="UP001642483">
    <property type="component" value="Unassembled WGS sequence"/>
</dbReference>
<comment type="caution">
    <text evidence="14">The sequence shown here is derived from an EMBL/GenBank/DDBJ whole genome shotgun (WGS) entry which is preliminary data.</text>
</comment>
<evidence type="ECO:0000256" key="6">
    <source>
        <dbReference type="ARBA" id="ARBA00023125"/>
    </source>
</evidence>
<keyword evidence="9" id="KW-0675">Receptor</keyword>
<keyword evidence="6" id="KW-0238">DNA-binding</keyword>
<evidence type="ECO:0000256" key="3">
    <source>
        <dbReference type="ARBA" id="ARBA00022833"/>
    </source>
</evidence>
<keyword evidence="2" id="KW-0863">Zinc-finger</keyword>
<feature type="domain" description="NR LBD" evidence="13">
    <location>
        <begin position="616"/>
        <end position="752"/>
    </location>
</feature>
<dbReference type="InterPro" id="IPR035500">
    <property type="entry name" value="NHR-like_dom_sf"/>
</dbReference>
<dbReference type="PROSITE" id="PS51843">
    <property type="entry name" value="NR_LBD"/>
    <property type="match status" value="1"/>
</dbReference>
<dbReference type="InterPro" id="IPR013088">
    <property type="entry name" value="Znf_NHR/GATA"/>
</dbReference>
<keyword evidence="7" id="KW-0010">Activator</keyword>
<evidence type="ECO:0000259" key="12">
    <source>
        <dbReference type="PROSITE" id="PS51030"/>
    </source>
</evidence>
<dbReference type="PROSITE" id="PS00031">
    <property type="entry name" value="NUCLEAR_REC_DBD_1"/>
    <property type="match status" value="1"/>
</dbReference>
<dbReference type="PRINTS" id="PR02034">
    <property type="entry name" value="LIVERXRECPTR"/>
</dbReference>
<dbReference type="SUPFAM" id="SSF57716">
    <property type="entry name" value="Glucocorticoid receptor-like (DNA-binding domain)"/>
    <property type="match status" value="1"/>
</dbReference>
<evidence type="ECO:0000256" key="5">
    <source>
        <dbReference type="ARBA" id="ARBA00023015"/>
    </source>
</evidence>
<evidence type="ECO:0000256" key="10">
    <source>
        <dbReference type="ARBA" id="ARBA00023242"/>
    </source>
</evidence>
<dbReference type="PROSITE" id="PS51030">
    <property type="entry name" value="NUCLEAR_REC_DBD_2"/>
    <property type="match status" value="1"/>
</dbReference>
<keyword evidence="10" id="KW-0539">Nucleus</keyword>
<evidence type="ECO:0000256" key="7">
    <source>
        <dbReference type="ARBA" id="ARBA00023159"/>
    </source>
</evidence>
<keyword evidence="1" id="KW-0479">Metal-binding</keyword>
<feature type="region of interest" description="Disordered" evidence="11">
    <location>
        <begin position="395"/>
        <end position="422"/>
    </location>
</feature>
<evidence type="ECO:0000256" key="4">
    <source>
        <dbReference type="ARBA" id="ARBA00022843"/>
    </source>
</evidence>
<feature type="region of interest" description="Disordered" evidence="11">
    <location>
        <begin position="435"/>
        <end position="495"/>
    </location>
</feature>
<reference evidence="14 15" key="1">
    <citation type="submission" date="2024-02" db="EMBL/GenBank/DDBJ databases">
        <authorList>
            <person name="Daric V."/>
            <person name="Darras S."/>
        </authorList>
    </citation>
    <scope>NUCLEOTIDE SEQUENCE [LARGE SCALE GENOMIC DNA]</scope>
</reference>
<dbReference type="Gene3D" id="1.10.565.10">
    <property type="entry name" value="Retinoid X Receptor"/>
    <property type="match status" value="1"/>
</dbReference>
<dbReference type="InterPro" id="IPR001628">
    <property type="entry name" value="Znf_hrmn_rcpt"/>
</dbReference>
<keyword evidence="5" id="KW-0805">Transcription regulation</keyword>
<evidence type="ECO:0000256" key="8">
    <source>
        <dbReference type="ARBA" id="ARBA00023163"/>
    </source>
</evidence>
<dbReference type="InterPro" id="IPR000536">
    <property type="entry name" value="Nucl_hrmn_rcpt_lig-bd"/>
</dbReference>
<evidence type="ECO:0000256" key="11">
    <source>
        <dbReference type="SAM" id="MobiDB-lite"/>
    </source>
</evidence>
<evidence type="ECO:0000313" key="15">
    <source>
        <dbReference type="Proteomes" id="UP001642483"/>
    </source>
</evidence>
<evidence type="ECO:0000259" key="13">
    <source>
        <dbReference type="PROSITE" id="PS51843"/>
    </source>
</evidence>
<keyword evidence="4" id="KW-0832">Ubl conjugation</keyword>
<evidence type="ECO:0000256" key="9">
    <source>
        <dbReference type="ARBA" id="ARBA00023170"/>
    </source>
</evidence>
<feature type="region of interest" description="Disordered" evidence="11">
    <location>
        <begin position="219"/>
        <end position="251"/>
    </location>
</feature>
<dbReference type="SUPFAM" id="SSF48508">
    <property type="entry name" value="Nuclear receptor ligand-binding domain"/>
    <property type="match status" value="1"/>
</dbReference>
<dbReference type="InterPro" id="IPR050234">
    <property type="entry name" value="Nuclear_hormone_rcpt_NR1"/>
</dbReference>